<dbReference type="EMBL" id="DPVE01000032">
    <property type="protein sequence ID" value="HCK29035.1"/>
    <property type="molecule type" value="Genomic_DNA"/>
</dbReference>
<protein>
    <recommendedName>
        <fullName evidence="3">DUF4935 domain-containing protein</fullName>
    </recommendedName>
</protein>
<dbReference type="RefSeq" id="WP_049173786.1">
    <property type="nucleotide sequence ID" value="NZ_BKFK01000002.1"/>
</dbReference>
<evidence type="ECO:0000313" key="1">
    <source>
        <dbReference type="EMBL" id="HCK29035.1"/>
    </source>
</evidence>
<reference evidence="1 2" key="1">
    <citation type="journal article" date="2018" name="Nat. Biotechnol.">
        <title>A standardized bacterial taxonomy based on genome phylogeny substantially revises the tree of life.</title>
        <authorList>
            <person name="Parks D.H."/>
            <person name="Chuvochina M."/>
            <person name="Waite D.W."/>
            <person name="Rinke C."/>
            <person name="Skarshewski A."/>
            <person name="Chaumeil P.A."/>
            <person name="Hugenholtz P."/>
        </authorList>
    </citation>
    <scope>NUCLEOTIDE SEQUENCE [LARGE SCALE GENOMIC DNA]</scope>
    <source>
        <strain evidence="1">UBA9669</strain>
    </source>
</reference>
<evidence type="ECO:0000313" key="2">
    <source>
        <dbReference type="Proteomes" id="UP000263596"/>
    </source>
</evidence>
<organism evidence="1 2">
    <name type="scientific">Acinetobacter ursingii</name>
    <dbReference type="NCBI Taxonomy" id="108980"/>
    <lineage>
        <taxon>Bacteria</taxon>
        <taxon>Pseudomonadati</taxon>
        <taxon>Pseudomonadota</taxon>
        <taxon>Gammaproteobacteria</taxon>
        <taxon>Moraxellales</taxon>
        <taxon>Moraxellaceae</taxon>
        <taxon>Acinetobacter</taxon>
    </lineage>
</organism>
<proteinExistence type="predicted"/>
<dbReference type="Proteomes" id="UP000263596">
    <property type="component" value="Unassembled WGS sequence"/>
</dbReference>
<dbReference type="AlphaFoldDB" id="A0A3D2SKD0"/>
<gene>
    <name evidence="1" type="ORF">DHW29_01705</name>
</gene>
<accession>A0A3D2SKD0</accession>
<name>A0A3D2SKD0_9GAMM</name>
<sequence length="401" mass="46992">MIHIAFDTSGIGKNRNINDVSYKTLQNLYLNKLITIHIPYIVQRELETQEVKFYKDRYNEFNKAFKKYYSLPQDANLKKLFSEFNKSLQQNEEIISDKEAEFFSKKWLVGLGAKIYNIEADEAKEAFEAYFQGIPPLKSIKHRDDIPDSFICRSFEKIKNSVDHIYLVVNDQKIHNTFKDKHGFTLVKNINELLAQQELQSVISKQENVDEFILEFFSFINKEVNEKIQPSELEFFISRNIGDEIVYKNIYGVKNSNEYNGEATINSYGNTQKIEVNFAKPIYYGDEKIGFEFELEIDVNIEYFINKTDYFMMFDEPSSKLKSVSISNWNDHTFEAEDNVFVKVVGIVSMQIMDPCLNNDSIENKTPIELQIFLNELYSQAEFKIESIEDIELLEDKINNV</sequence>
<evidence type="ECO:0008006" key="3">
    <source>
        <dbReference type="Google" id="ProtNLM"/>
    </source>
</evidence>
<comment type="caution">
    <text evidence="1">The sequence shown here is derived from an EMBL/GenBank/DDBJ whole genome shotgun (WGS) entry which is preliminary data.</text>
</comment>